<keyword evidence="1" id="KW-0805">Transcription regulation</keyword>
<reference evidence="5 6" key="1">
    <citation type="journal article" date="2019" name="Int. J. Syst. Evol. Microbiol.">
        <title>The Global Catalogue of Microorganisms (GCM) 10K type strain sequencing project: providing services to taxonomists for standard genome sequencing and annotation.</title>
        <authorList>
            <consortium name="The Broad Institute Genomics Platform"/>
            <consortium name="The Broad Institute Genome Sequencing Center for Infectious Disease"/>
            <person name="Wu L."/>
            <person name="Ma J."/>
        </authorList>
    </citation>
    <scope>NUCLEOTIDE SEQUENCE [LARGE SCALE GENOMIC DNA]</scope>
    <source>
        <strain evidence="5 6">JCM 15749</strain>
    </source>
</reference>
<protein>
    <recommendedName>
        <fullName evidence="4">HTH arsR-type domain-containing protein</fullName>
    </recommendedName>
</protein>
<evidence type="ECO:0000313" key="5">
    <source>
        <dbReference type="EMBL" id="GAA2078718.1"/>
    </source>
</evidence>
<accession>A0ABN2W0R8</accession>
<proteinExistence type="predicted"/>
<evidence type="ECO:0000256" key="3">
    <source>
        <dbReference type="ARBA" id="ARBA00023163"/>
    </source>
</evidence>
<evidence type="ECO:0000256" key="1">
    <source>
        <dbReference type="ARBA" id="ARBA00023015"/>
    </source>
</evidence>
<evidence type="ECO:0000256" key="2">
    <source>
        <dbReference type="ARBA" id="ARBA00023125"/>
    </source>
</evidence>
<dbReference type="NCBIfam" id="NF033788">
    <property type="entry name" value="HTH_metalloreg"/>
    <property type="match status" value="1"/>
</dbReference>
<dbReference type="PANTHER" id="PTHR33154">
    <property type="entry name" value="TRANSCRIPTIONAL REGULATOR, ARSR FAMILY"/>
    <property type="match status" value="1"/>
</dbReference>
<evidence type="ECO:0000313" key="6">
    <source>
        <dbReference type="Proteomes" id="UP001501480"/>
    </source>
</evidence>
<name>A0ABN2W0R8_9ACTN</name>
<dbReference type="Proteomes" id="UP001501480">
    <property type="component" value="Unassembled WGS sequence"/>
</dbReference>
<dbReference type="CDD" id="cd00090">
    <property type="entry name" value="HTH_ARSR"/>
    <property type="match status" value="1"/>
</dbReference>
<comment type="caution">
    <text evidence="5">The sequence shown here is derived from an EMBL/GenBank/DDBJ whole genome shotgun (WGS) entry which is preliminary data.</text>
</comment>
<dbReference type="PRINTS" id="PR00778">
    <property type="entry name" value="HTHARSR"/>
</dbReference>
<feature type="domain" description="HTH arsR-type" evidence="4">
    <location>
        <begin position="5"/>
        <end position="100"/>
    </location>
</feature>
<dbReference type="SMART" id="SM00418">
    <property type="entry name" value="HTH_ARSR"/>
    <property type="match status" value="1"/>
</dbReference>
<dbReference type="InterPro" id="IPR036388">
    <property type="entry name" value="WH-like_DNA-bd_sf"/>
</dbReference>
<sequence length="120" mass="12693">MESTVDPLATTEYAGLFRTLADPTRLAIVQHLAAGPHRVTDLVDHMGFAQSTISKHLSVLLERGLVSVRSEGRSAVYALQRQDHLSALISAAEDLLHAGGTPLSLCAHLRGTSVPDVGAS</sequence>
<gene>
    <name evidence="5" type="ORF">GCM10009821_18290</name>
</gene>
<dbReference type="PANTHER" id="PTHR33154:SF33">
    <property type="entry name" value="TRANSCRIPTIONAL REPRESSOR SDPR"/>
    <property type="match status" value="1"/>
</dbReference>
<dbReference type="InterPro" id="IPR036390">
    <property type="entry name" value="WH_DNA-bd_sf"/>
</dbReference>
<keyword evidence="2" id="KW-0238">DNA-binding</keyword>
<dbReference type="InterPro" id="IPR011991">
    <property type="entry name" value="ArsR-like_HTH"/>
</dbReference>
<keyword evidence="3" id="KW-0804">Transcription</keyword>
<dbReference type="InterPro" id="IPR001845">
    <property type="entry name" value="HTH_ArsR_DNA-bd_dom"/>
</dbReference>
<dbReference type="Pfam" id="PF01022">
    <property type="entry name" value="HTH_5"/>
    <property type="match status" value="1"/>
</dbReference>
<dbReference type="InterPro" id="IPR051081">
    <property type="entry name" value="HTH_MetalResp_TranReg"/>
</dbReference>
<dbReference type="PROSITE" id="PS50987">
    <property type="entry name" value="HTH_ARSR_2"/>
    <property type="match status" value="1"/>
</dbReference>
<organism evidence="5 6">
    <name type="scientific">Aeromicrobium halocynthiae</name>
    <dbReference type="NCBI Taxonomy" id="560557"/>
    <lineage>
        <taxon>Bacteria</taxon>
        <taxon>Bacillati</taxon>
        <taxon>Actinomycetota</taxon>
        <taxon>Actinomycetes</taxon>
        <taxon>Propionibacteriales</taxon>
        <taxon>Nocardioidaceae</taxon>
        <taxon>Aeromicrobium</taxon>
    </lineage>
</organism>
<dbReference type="Gene3D" id="1.10.10.10">
    <property type="entry name" value="Winged helix-like DNA-binding domain superfamily/Winged helix DNA-binding domain"/>
    <property type="match status" value="1"/>
</dbReference>
<keyword evidence="6" id="KW-1185">Reference proteome</keyword>
<evidence type="ECO:0000259" key="4">
    <source>
        <dbReference type="PROSITE" id="PS50987"/>
    </source>
</evidence>
<dbReference type="EMBL" id="BAAAPY010000005">
    <property type="protein sequence ID" value="GAA2078718.1"/>
    <property type="molecule type" value="Genomic_DNA"/>
</dbReference>
<dbReference type="SUPFAM" id="SSF46785">
    <property type="entry name" value="Winged helix' DNA-binding domain"/>
    <property type="match status" value="1"/>
</dbReference>